<feature type="transmembrane region" description="Helical" evidence="2">
    <location>
        <begin position="191"/>
        <end position="213"/>
    </location>
</feature>
<dbReference type="Proteomes" id="UP000050867">
    <property type="component" value="Unassembled WGS sequence"/>
</dbReference>
<comment type="caution">
    <text evidence="3">The sequence shown here is derived from an EMBL/GenBank/DDBJ whole genome shotgun (WGS) entry which is preliminary data.</text>
</comment>
<feature type="transmembrane region" description="Helical" evidence="2">
    <location>
        <begin position="124"/>
        <end position="146"/>
    </location>
</feature>
<organism evidence="3 4">
    <name type="scientific">Wenjunlia vitaminophila</name>
    <name type="common">Streptomyces vitaminophilus</name>
    <dbReference type="NCBI Taxonomy" id="76728"/>
    <lineage>
        <taxon>Bacteria</taxon>
        <taxon>Bacillati</taxon>
        <taxon>Actinomycetota</taxon>
        <taxon>Actinomycetes</taxon>
        <taxon>Kitasatosporales</taxon>
        <taxon>Streptomycetaceae</taxon>
        <taxon>Wenjunlia</taxon>
    </lineage>
</organism>
<sequence>MRSQTPAVARELCRPTWRALPWSVLAGVGTVALLSVALPELLADPTPGVRLSLLRMAALTCALGIAFLLDDPGQVTTATVPVPRLVRHALRVLLVLPLHAVLWSALLAVAWIGAGESDRGQLPLGGVTVEAAAVSALAVALATVVARRDGTRPGTVAAPTLLLVTVPLAFLPAPLALVLPEGHPDWARVHALWAAICLAAAVASVVLALTPLGQYRHRPDNHRHASQTDQPLDRRPDPGRLR</sequence>
<evidence type="ECO:0008006" key="5">
    <source>
        <dbReference type="Google" id="ProtNLM"/>
    </source>
</evidence>
<evidence type="ECO:0000313" key="4">
    <source>
        <dbReference type="Proteomes" id="UP000050867"/>
    </source>
</evidence>
<dbReference type="RefSeq" id="WP_051087653.1">
    <property type="nucleotide sequence ID" value="NZ_LLZU01000002.1"/>
</dbReference>
<evidence type="ECO:0000256" key="2">
    <source>
        <dbReference type="SAM" id="Phobius"/>
    </source>
</evidence>
<feature type="transmembrane region" description="Helical" evidence="2">
    <location>
        <begin position="158"/>
        <end position="179"/>
    </location>
</feature>
<dbReference type="STRING" id="76728.AQ490_02970"/>
<keyword evidence="2" id="KW-0812">Transmembrane</keyword>
<feature type="transmembrane region" description="Helical" evidence="2">
    <location>
        <begin position="90"/>
        <end position="112"/>
    </location>
</feature>
<name>A0A0T6LYS8_WENVI</name>
<proteinExistence type="predicted"/>
<dbReference type="EMBL" id="LLZU01000002">
    <property type="protein sequence ID" value="KRV51165.1"/>
    <property type="molecule type" value="Genomic_DNA"/>
</dbReference>
<feature type="transmembrane region" description="Helical" evidence="2">
    <location>
        <begin position="51"/>
        <end position="69"/>
    </location>
</feature>
<evidence type="ECO:0000256" key="1">
    <source>
        <dbReference type="SAM" id="MobiDB-lite"/>
    </source>
</evidence>
<feature type="region of interest" description="Disordered" evidence="1">
    <location>
        <begin position="217"/>
        <end position="242"/>
    </location>
</feature>
<keyword evidence="4" id="KW-1185">Reference proteome</keyword>
<gene>
    <name evidence="3" type="ORF">AQ490_02970</name>
</gene>
<reference evidence="3 4" key="1">
    <citation type="submission" date="2015-10" db="EMBL/GenBank/DDBJ databases">
        <title>Draft genome sequence of pyrrolomycin-producing Streptomyces vitaminophilus.</title>
        <authorList>
            <person name="Graham D.E."/>
            <person name="Mahan K.M."/>
            <person name="Klingeman D.M."/>
            <person name="Hettich R.L."/>
            <person name="Parry R.J."/>
        </authorList>
    </citation>
    <scope>NUCLEOTIDE SEQUENCE [LARGE SCALE GENOMIC DNA]</scope>
    <source>
        <strain evidence="3 4">ATCC 31673</strain>
    </source>
</reference>
<evidence type="ECO:0000313" key="3">
    <source>
        <dbReference type="EMBL" id="KRV51165.1"/>
    </source>
</evidence>
<keyword evidence="2" id="KW-0472">Membrane</keyword>
<accession>A0A0T6LYS8</accession>
<feature type="compositionally biased region" description="Basic and acidic residues" evidence="1">
    <location>
        <begin position="231"/>
        <end position="242"/>
    </location>
</feature>
<protein>
    <recommendedName>
        <fullName evidence="5">ABC transporter</fullName>
    </recommendedName>
</protein>
<feature type="transmembrane region" description="Helical" evidence="2">
    <location>
        <begin position="20"/>
        <end position="39"/>
    </location>
</feature>
<keyword evidence="2" id="KW-1133">Transmembrane helix</keyword>
<dbReference type="AlphaFoldDB" id="A0A0T6LYS8"/>